<proteinExistence type="predicted"/>
<keyword evidence="1" id="KW-0805">Transcription regulation</keyword>
<evidence type="ECO:0000313" key="6">
    <source>
        <dbReference type="Proteomes" id="UP000476411"/>
    </source>
</evidence>
<dbReference type="PRINTS" id="PR00598">
    <property type="entry name" value="HTHMARR"/>
</dbReference>
<dbReference type="AlphaFoldDB" id="A0A6B9ZL78"/>
<evidence type="ECO:0000256" key="2">
    <source>
        <dbReference type="ARBA" id="ARBA00023125"/>
    </source>
</evidence>
<dbReference type="InterPro" id="IPR000835">
    <property type="entry name" value="HTH_MarR-typ"/>
</dbReference>
<keyword evidence="6" id="KW-1185">Reference proteome</keyword>
<feature type="domain" description="HTH marR-type" evidence="4">
    <location>
        <begin position="17"/>
        <end position="151"/>
    </location>
</feature>
<evidence type="ECO:0000259" key="4">
    <source>
        <dbReference type="PROSITE" id="PS50995"/>
    </source>
</evidence>
<name>A0A6B9ZL78_9BACT</name>
<dbReference type="PROSITE" id="PS50995">
    <property type="entry name" value="HTH_MARR_2"/>
    <property type="match status" value="1"/>
</dbReference>
<dbReference type="SUPFAM" id="SSF46785">
    <property type="entry name" value="Winged helix' DNA-binding domain"/>
    <property type="match status" value="1"/>
</dbReference>
<dbReference type="GO" id="GO:0003700">
    <property type="term" value="F:DNA-binding transcription factor activity"/>
    <property type="evidence" value="ECO:0007669"/>
    <property type="project" value="InterPro"/>
</dbReference>
<dbReference type="PANTHER" id="PTHR42756">
    <property type="entry name" value="TRANSCRIPTIONAL REGULATOR, MARR"/>
    <property type="match status" value="1"/>
</dbReference>
<organism evidence="5 6">
    <name type="scientific">Chitinophaga agri</name>
    <dbReference type="NCBI Taxonomy" id="2703787"/>
    <lineage>
        <taxon>Bacteria</taxon>
        <taxon>Pseudomonadati</taxon>
        <taxon>Bacteroidota</taxon>
        <taxon>Chitinophagia</taxon>
        <taxon>Chitinophagales</taxon>
        <taxon>Chitinophagaceae</taxon>
        <taxon>Chitinophaga</taxon>
    </lineage>
</organism>
<sequence length="157" mass="17666">MNGSLDEQLQQHLAQRQQSLIRMLGLLKKDMDCRIMQKLQQKGYNNFKLGDLVLIVNIDPQGIINNELARKARITKQAMSKVVKNLEAGGFIHTSKHANDARAAIISLTDEGKKLIICAAESFQEIQEEYTHIVGEDNADALSQILRKLVFSLHPEC</sequence>
<dbReference type="EMBL" id="CP048113">
    <property type="protein sequence ID" value="QHS62341.1"/>
    <property type="molecule type" value="Genomic_DNA"/>
</dbReference>
<dbReference type="Pfam" id="PF01047">
    <property type="entry name" value="MarR"/>
    <property type="match status" value="1"/>
</dbReference>
<dbReference type="Proteomes" id="UP000476411">
    <property type="component" value="Chromosome"/>
</dbReference>
<dbReference type="KEGG" id="chih:GWR21_22965"/>
<keyword evidence="2 5" id="KW-0238">DNA-binding</keyword>
<accession>A0A6B9ZL78</accession>
<protein>
    <submittedName>
        <fullName evidence="5">Winged helix DNA-binding protein</fullName>
    </submittedName>
</protein>
<dbReference type="Gene3D" id="1.10.10.10">
    <property type="entry name" value="Winged helix-like DNA-binding domain superfamily/Winged helix DNA-binding domain"/>
    <property type="match status" value="1"/>
</dbReference>
<gene>
    <name evidence="5" type="ORF">GWR21_22965</name>
</gene>
<evidence type="ECO:0000256" key="1">
    <source>
        <dbReference type="ARBA" id="ARBA00023015"/>
    </source>
</evidence>
<dbReference type="SMART" id="SM00347">
    <property type="entry name" value="HTH_MARR"/>
    <property type="match status" value="1"/>
</dbReference>
<dbReference type="PANTHER" id="PTHR42756:SF1">
    <property type="entry name" value="TRANSCRIPTIONAL REPRESSOR OF EMRAB OPERON"/>
    <property type="match status" value="1"/>
</dbReference>
<dbReference type="InterPro" id="IPR036390">
    <property type="entry name" value="WH_DNA-bd_sf"/>
</dbReference>
<evidence type="ECO:0000313" key="5">
    <source>
        <dbReference type="EMBL" id="QHS62341.1"/>
    </source>
</evidence>
<reference evidence="5 6" key="1">
    <citation type="submission" date="2020-01" db="EMBL/GenBank/DDBJ databases">
        <title>Complete genome sequence of Chitinophaga sp. H33E-04 isolated from quinoa roots.</title>
        <authorList>
            <person name="Weon H.-Y."/>
            <person name="Lee S.A."/>
        </authorList>
    </citation>
    <scope>NUCLEOTIDE SEQUENCE [LARGE SCALE GENOMIC DNA]</scope>
    <source>
        <strain evidence="5 6">H33E-04</strain>
    </source>
</reference>
<keyword evidence="3" id="KW-0804">Transcription</keyword>
<evidence type="ECO:0000256" key="3">
    <source>
        <dbReference type="ARBA" id="ARBA00023163"/>
    </source>
</evidence>
<dbReference type="GO" id="GO:0003677">
    <property type="term" value="F:DNA binding"/>
    <property type="evidence" value="ECO:0007669"/>
    <property type="project" value="UniProtKB-KW"/>
</dbReference>
<dbReference type="RefSeq" id="WP_162333989.1">
    <property type="nucleotide sequence ID" value="NZ_CP048113.1"/>
</dbReference>
<dbReference type="InterPro" id="IPR036388">
    <property type="entry name" value="WH-like_DNA-bd_sf"/>
</dbReference>